<evidence type="ECO:0000256" key="6">
    <source>
        <dbReference type="ARBA" id="ARBA00022683"/>
    </source>
</evidence>
<evidence type="ECO:0000259" key="8">
    <source>
        <dbReference type="PROSITE" id="PS51096"/>
    </source>
</evidence>
<evidence type="ECO:0000256" key="2">
    <source>
        <dbReference type="ARBA" id="ARBA00022448"/>
    </source>
</evidence>
<keyword evidence="6" id="KW-0598">Phosphotransferase system</keyword>
<keyword evidence="7" id="KW-0418">Kinase</keyword>
<comment type="caution">
    <text evidence="9">The sequence shown here is derived from an EMBL/GenBank/DDBJ whole genome shotgun (WGS) entry which is preliminary data.</text>
</comment>
<dbReference type="PROSITE" id="PS51096">
    <property type="entry name" value="PTS_EIIA_TYPE_4"/>
    <property type="match status" value="1"/>
</dbReference>
<dbReference type="EMBL" id="QSAE01000066">
    <property type="protein sequence ID" value="RGW37306.1"/>
    <property type="molecule type" value="Genomic_DNA"/>
</dbReference>
<evidence type="ECO:0000256" key="4">
    <source>
        <dbReference type="ARBA" id="ARBA00022597"/>
    </source>
</evidence>
<keyword evidence="3" id="KW-0963">Cytoplasm</keyword>
<dbReference type="GO" id="GO:0016020">
    <property type="term" value="C:membrane"/>
    <property type="evidence" value="ECO:0007669"/>
    <property type="project" value="InterPro"/>
</dbReference>
<comment type="subcellular location">
    <subcellularLocation>
        <location evidence="1">Cytoplasm</location>
    </subcellularLocation>
</comment>
<dbReference type="InterPro" id="IPR004701">
    <property type="entry name" value="PTS_EIIA_man-typ"/>
</dbReference>
<gene>
    <name evidence="9" type="ORF">DWV78_13995</name>
</gene>
<feature type="domain" description="PTS EIIA type-4" evidence="8">
    <location>
        <begin position="1"/>
        <end position="123"/>
    </location>
</feature>
<evidence type="ECO:0000313" key="9">
    <source>
        <dbReference type="EMBL" id="RGW37306.1"/>
    </source>
</evidence>
<evidence type="ECO:0000256" key="1">
    <source>
        <dbReference type="ARBA" id="ARBA00004496"/>
    </source>
</evidence>
<keyword evidence="4" id="KW-0762">Sugar transport</keyword>
<name>A0A413BCU5_9FIRM</name>
<organism evidence="9 10">
    <name type="scientific">Agathobacter rectalis</name>
    <dbReference type="NCBI Taxonomy" id="39491"/>
    <lineage>
        <taxon>Bacteria</taxon>
        <taxon>Bacillati</taxon>
        <taxon>Bacillota</taxon>
        <taxon>Clostridia</taxon>
        <taxon>Lachnospirales</taxon>
        <taxon>Lachnospiraceae</taxon>
        <taxon>Agathobacter</taxon>
    </lineage>
</organism>
<dbReference type="InterPro" id="IPR033887">
    <property type="entry name" value="PTS_IIA_man"/>
</dbReference>
<dbReference type="Gene3D" id="3.40.50.510">
    <property type="entry name" value="Phosphotransferase system, mannose-type IIA component"/>
    <property type="match status" value="1"/>
</dbReference>
<evidence type="ECO:0000256" key="7">
    <source>
        <dbReference type="ARBA" id="ARBA00022777"/>
    </source>
</evidence>
<dbReference type="GO" id="GO:0005737">
    <property type="term" value="C:cytoplasm"/>
    <property type="evidence" value="ECO:0007669"/>
    <property type="project" value="UniProtKB-SubCell"/>
</dbReference>
<dbReference type="PANTHER" id="PTHR33799:SF1">
    <property type="entry name" value="PTS SYSTEM MANNOSE-SPECIFIC EIIAB COMPONENT-RELATED"/>
    <property type="match status" value="1"/>
</dbReference>
<dbReference type="CDD" id="cd00006">
    <property type="entry name" value="PTS_IIA_man"/>
    <property type="match status" value="1"/>
</dbReference>
<keyword evidence="5" id="KW-0808">Transferase</keyword>
<evidence type="ECO:0000256" key="3">
    <source>
        <dbReference type="ARBA" id="ARBA00022490"/>
    </source>
</evidence>
<reference evidence="9 10" key="1">
    <citation type="submission" date="2018-08" db="EMBL/GenBank/DDBJ databases">
        <title>A genome reference for cultivated species of the human gut microbiota.</title>
        <authorList>
            <person name="Zou Y."/>
            <person name="Xue W."/>
            <person name="Luo G."/>
        </authorList>
    </citation>
    <scope>NUCLEOTIDE SEQUENCE [LARGE SCALE GENOMIC DNA]</scope>
    <source>
        <strain evidence="9 10">AF12-8</strain>
    </source>
</reference>
<dbReference type="InterPro" id="IPR051471">
    <property type="entry name" value="Bacterial_PTS_sugar_comp"/>
</dbReference>
<dbReference type="Proteomes" id="UP000286581">
    <property type="component" value="Unassembled WGS sequence"/>
</dbReference>
<dbReference type="InterPro" id="IPR036662">
    <property type="entry name" value="PTS_EIIA_man-typ_sf"/>
</dbReference>
<evidence type="ECO:0000256" key="5">
    <source>
        <dbReference type="ARBA" id="ARBA00022679"/>
    </source>
</evidence>
<evidence type="ECO:0000313" key="10">
    <source>
        <dbReference type="Proteomes" id="UP000286581"/>
    </source>
</evidence>
<dbReference type="GO" id="GO:0009401">
    <property type="term" value="P:phosphoenolpyruvate-dependent sugar phosphotransferase system"/>
    <property type="evidence" value="ECO:0007669"/>
    <property type="project" value="UniProtKB-KW"/>
</dbReference>
<accession>A0A413BCU5</accession>
<dbReference type="RefSeq" id="WP_151199209.1">
    <property type="nucleotide sequence ID" value="NZ_JAQDCR010000023.1"/>
</dbReference>
<sequence>MRKLLVATHERFASGIMETFKLIMGENENISALSAYVEPGFDMHKEAEKKIHELDEGDELIIVADIMGGSIANTFSSYIQSEKIHIITGLNLPLLIGLAQDLDSDVSTDELIENAIQMGREGIVDLKKMIEENSDIEEDF</sequence>
<dbReference type="GO" id="GO:0016301">
    <property type="term" value="F:kinase activity"/>
    <property type="evidence" value="ECO:0007669"/>
    <property type="project" value="UniProtKB-KW"/>
</dbReference>
<dbReference type="SUPFAM" id="SSF53062">
    <property type="entry name" value="PTS system fructose IIA component-like"/>
    <property type="match status" value="1"/>
</dbReference>
<dbReference type="Pfam" id="PF03610">
    <property type="entry name" value="EIIA-man"/>
    <property type="match status" value="1"/>
</dbReference>
<dbReference type="AlphaFoldDB" id="A0A413BCU5"/>
<dbReference type="PANTHER" id="PTHR33799">
    <property type="entry name" value="PTS PERMEASE-RELATED-RELATED"/>
    <property type="match status" value="1"/>
</dbReference>
<proteinExistence type="predicted"/>
<protein>
    <submittedName>
        <fullName evidence="9">PTS fructose transporter subunit IIA</fullName>
    </submittedName>
</protein>
<keyword evidence="2" id="KW-0813">Transport</keyword>